<dbReference type="OrthoDB" id="8954335at2759"/>
<evidence type="ECO:0000259" key="2">
    <source>
        <dbReference type="Pfam" id="PF03193"/>
    </source>
</evidence>
<feature type="region of interest" description="Disordered" evidence="1">
    <location>
        <begin position="1"/>
        <end position="89"/>
    </location>
</feature>
<feature type="compositionally biased region" description="Acidic residues" evidence="1">
    <location>
        <begin position="7"/>
        <end position="41"/>
    </location>
</feature>
<dbReference type="Pfam" id="PF03193">
    <property type="entry name" value="RsgA_GTPase"/>
    <property type="match status" value="1"/>
</dbReference>
<feature type="compositionally biased region" description="Low complexity" evidence="1">
    <location>
        <begin position="42"/>
        <end position="58"/>
    </location>
</feature>
<reference evidence="3 4" key="1">
    <citation type="journal article" date="2013" name="BMC Genomics">
        <title>Reconstruction of the lipid metabolism for the microalga Monoraphidium neglectum from its genome sequence reveals characteristics suitable for biofuel production.</title>
        <authorList>
            <person name="Bogen C."/>
            <person name="Al-Dilaimi A."/>
            <person name="Albersmeier A."/>
            <person name="Wichmann J."/>
            <person name="Grundmann M."/>
            <person name="Rupp O."/>
            <person name="Lauersen K.J."/>
            <person name="Blifernez-Klassen O."/>
            <person name="Kalinowski J."/>
            <person name="Goesmann A."/>
            <person name="Mussgnug J.H."/>
            <person name="Kruse O."/>
        </authorList>
    </citation>
    <scope>NUCLEOTIDE SEQUENCE [LARGE SCALE GENOMIC DNA]</scope>
    <source>
        <strain evidence="3 4">SAG 48.87</strain>
    </source>
</reference>
<feature type="domain" description="EngC GTPase" evidence="2">
    <location>
        <begin position="86"/>
        <end position="156"/>
    </location>
</feature>
<dbReference type="STRING" id="145388.A0A0D2JXX6"/>
<feature type="compositionally biased region" description="Acidic residues" evidence="1">
    <location>
        <begin position="64"/>
        <end position="89"/>
    </location>
</feature>
<keyword evidence="4" id="KW-1185">Reference proteome</keyword>
<keyword evidence="3" id="KW-0261">Viral envelope protein</keyword>
<dbReference type="SUPFAM" id="SSF52540">
    <property type="entry name" value="P-loop containing nucleoside triphosphate hydrolases"/>
    <property type="match status" value="1"/>
</dbReference>
<dbReference type="EMBL" id="KK100843">
    <property type="protein sequence ID" value="KIZ03478.1"/>
    <property type="molecule type" value="Genomic_DNA"/>
</dbReference>
<evidence type="ECO:0000256" key="1">
    <source>
        <dbReference type="SAM" id="MobiDB-lite"/>
    </source>
</evidence>
<dbReference type="InterPro" id="IPR010914">
    <property type="entry name" value="RsgA_GTPase_dom"/>
</dbReference>
<dbReference type="AlphaFoldDB" id="A0A0D2JXX6"/>
<protein>
    <submittedName>
        <fullName evidence="3">Chloroplast outer envelope protein</fullName>
    </submittedName>
</protein>
<name>A0A0D2JXX6_9CHLO</name>
<dbReference type="GeneID" id="25737364"/>
<keyword evidence="3" id="KW-0946">Virion</keyword>
<dbReference type="Proteomes" id="UP000054498">
    <property type="component" value="Unassembled WGS sequence"/>
</dbReference>
<organism evidence="3 4">
    <name type="scientific">Monoraphidium neglectum</name>
    <dbReference type="NCBI Taxonomy" id="145388"/>
    <lineage>
        <taxon>Eukaryota</taxon>
        <taxon>Viridiplantae</taxon>
        <taxon>Chlorophyta</taxon>
        <taxon>core chlorophytes</taxon>
        <taxon>Chlorophyceae</taxon>
        <taxon>CS clade</taxon>
        <taxon>Sphaeropleales</taxon>
        <taxon>Selenastraceae</taxon>
        <taxon>Monoraphidium</taxon>
    </lineage>
</organism>
<accession>A0A0D2JXX6</accession>
<sequence>MAAAQSDEFEEEVYDEDEDYGDEFEEELTGEEIEADGDEAIGGDLLGAAEGGSAAAAAAGGGGGDDEYEDEEEGAEEEEEEEEEEEDDLVVAQDWTGLRTLPEQAAVLDVLSHLRAAGARQLTVLLLGKSGVGKSSLVNALLGEKAAAVSAFKLQADTDSTVKYVRQVALGDEELDGYRLTLIDTCGLEDPEAGDTVSYGGRLFGA</sequence>
<gene>
    <name evidence="3" type="ORF">MNEG_4487</name>
</gene>
<dbReference type="InterPro" id="IPR027417">
    <property type="entry name" value="P-loop_NTPase"/>
</dbReference>
<dbReference type="GO" id="GO:0005525">
    <property type="term" value="F:GTP binding"/>
    <property type="evidence" value="ECO:0007669"/>
    <property type="project" value="InterPro"/>
</dbReference>
<dbReference type="Gene3D" id="3.40.50.300">
    <property type="entry name" value="P-loop containing nucleotide triphosphate hydrolases"/>
    <property type="match status" value="1"/>
</dbReference>
<evidence type="ECO:0000313" key="4">
    <source>
        <dbReference type="Proteomes" id="UP000054498"/>
    </source>
</evidence>
<dbReference type="RefSeq" id="XP_013902497.1">
    <property type="nucleotide sequence ID" value="XM_014047043.1"/>
</dbReference>
<dbReference type="KEGG" id="mng:MNEG_4487"/>
<dbReference type="GO" id="GO:0003924">
    <property type="term" value="F:GTPase activity"/>
    <property type="evidence" value="ECO:0007669"/>
    <property type="project" value="InterPro"/>
</dbReference>
<proteinExistence type="predicted"/>
<evidence type="ECO:0000313" key="3">
    <source>
        <dbReference type="EMBL" id="KIZ03478.1"/>
    </source>
</evidence>